<keyword evidence="1" id="KW-0812">Transmembrane</keyword>
<sequence>METNLVEELKKIKDFRINEGRRHPLWLVLLIVIMGTMSGYLGYRALGDFVTRHKEALIQTLKVPKNRLPSYSTIRRVMMGIDFEEFLSVFNNWAIATMEPEGRRWYAVDGKTLRGSQKTLEENYTQFVQVVSVYSTTQGLIAGMAEWLSQSNSELIVVQNLIKTLGLEDAVFTLDALHCQKKPQKLLLRAKTTISSPSRRTKKSCMKC</sequence>
<dbReference type="EMBL" id="CZDF01000132">
    <property type="protein sequence ID" value="CUR31202.1"/>
    <property type="molecule type" value="Genomic_DNA"/>
</dbReference>
<dbReference type="Proteomes" id="UP000184315">
    <property type="component" value="Unassembled WGS sequence"/>
</dbReference>
<evidence type="ECO:0000259" key="2">
    <source>
        <dbReference type="Pfam" id="PF13808"/>
    </source>
</evidence>
<keyword evidence="1" id="KW-1133">Transmembrane helix</keyword>
<evidence type="ECO:0000313" key="3">
    <source>
        <dbReference type="EMBL" id="CUR31202.1"/>
    </source>
</evidence>
<dbReference type="Pfam" id="PF13808">
    <property type="entry name" value="DDE_Tnp_1_assoc"/>
    <property type="match status" value="1"/>
</dbReference>
<dbReference type="OrthoDB" id="9815086at2"/>
<dbReference type="PANTHER" id="PTHR30298:SF0">
    <property type="entry name" value="PROTEIN YBFL-RELATED"/>
    <property type="match status" value="1"/>
</dbReference>
<evidence type="ECO:0000313" key="4">
    <source>
        <dbReference type="Proteomes" id="UP000184315"/>
    </source>
</evidence>
<accession>A0A1J1LGQ5</accession>
<dbReference type="PANTHER" id="PTHR30298">
    <property type="entry name" value="H REPEAT-ASSOCIATED PREDICTED TRANSPOSASE"/>
    <property type="match status" value="1"/>
</dbReference>
<feature type="transmembrane region" description="Helical" evidence="1">
    <location>
        <begin position="25"/>
        <end position="43"/>
    </location>
</feature>
<protein>
    <recommendedName>
        <fullName evidence="2">H repeat-associated protein N-terminal domain-containing protein</fullName>
    </recommendedName>
</protein>
<name>A0A1J1LGQ5_9CYAN</name>
<dbReference type="InterPro" id="IPR032806">
    <property type="entry name" value="YbfD_N"/>
</dbReference>
<proteinExistence type="predicted"/>
<dbReference type="NCBIfam" id="NF033564">
    <property type="entry name" value="transpos_ISAs1"/>
    <property type="match status" value="1"/>
</dbReference>
<keyword evidence="4" id="KW-1185">Reference proteome</keyword>
<dbReference type="STRING" id="671072.PL9214290793"/>
<reference evidence="4" key="1">
    <citation type="submission" date="2015-10" db="EMBL/GenBank/DDBJ databases">
        <authorList>
            <person name="Regsiter A."/>
            <person name="william w."/>
        </authorList>
    </citation>
    <scope>NUCLEOTIDE SEQUENCE [LARGE SCALE GENOMIC DNA]</scope>
</reference>
<evidence type="ECO:0000256" key="1">
    <source>
        <dbReference type="SAM" id="Phobius"/>
    </source>
</evidence>
<gene>
    <name evidence="3" type="ORF">PL9214290793</name>
</gene>
<dbReference type="InterPro" id="IPR047647">
    <property type="entry name" value="ISAs1_transpos"/>
</dbReference>
<dbReference type="InterPro" id="IPR051698">
    <property type="entry name" value="Transposase_11-like"/>
</dbReference>
<organism evidence="3 4">
    <name type="scientific">Planktothrix tepida PCC 9214</name>
    <dbReference type="NCBI Taxonomy" id="671072"/>
    <lineage>
        <taxon>Bacteria</taxon>
        <taxon>Bacillati</taxon>
        <taxon>Cyanobacteriota</taxon>
        <taxon>Cyanophyceae</taxon>
        <taxon>Oscillatoriophycideae</taxon>
        <taxon>Oscillatoriales</taxon>
        <taxon>Microcoleaceae</taxon>
        <taxon>Planktothrix</taxon>
    </lineage>
</organism>
<dbReference type="AlphaFoldDB" id="A0A1J1LGQ5"/>
<feature type="domain" description="H repeat-associated protein N-terminal" evidence="2">
    <location>
        <begin position="7"/>
        <end position="94"/>
    </location>
</feature>
<keyword evidence="1" id="KW-0472">Membrane</keyword>